<evidence type="ECO:0000313" key="3">
    <source>
        <dbReference type="Proteomes" id="UP001165342"/>
    </source>
</evidence>
<dbReference type="Proteomes" id="UP001165342">
    <property type="component" value="Unassembled WGS sequence"/>
</dbReference>
<keyword evidence="1" id="KW-0472">Membrane</keyword>
<feature type="transmembrane region" description="Helical" evidence="1">
    <location>
        <begin position="73"/>
        <end position="94"/>
    </location>
</feature>
<accession>A0ABT0S2U5</accession>
<feature type="transmembrane region" description="Helical" evidence="1">
    <location>
        <begin position="279"/>
        <end position="299"/>
    </location>
</feature>
<keyword evidence="1" id="KW-0812">Transmembrane</keyword>
<evidence type="ECO:0000256" key="1">
    <source>
        <dbReference type="SAM" id="Phobius"/>
    </source>
</evidence>
<evidence type="ECO:0000313" key="2">
    <source>
        <dbReference type="EMBL" id="MCL6730178.1"/>
    </source>
</evidence>
<feature type="transmembrane region" description="Helical" evidence="1">
    <location>
        <begin position="305"/>
        <end position="324"/>
    </location>
</feature>
<feature type="transmembrane region" description="Helical" evidence="1">
    <location>
        <begin position="246"/>
        <end position="267"/>
    </location>
</feature>
<comment type="caution">
    <text evidence="2">The sequence shown here is derived from an EMBL/GenBank/DDBJ whole genome shotgun (WGS) entry which is preliminary data.</text>
</comment>
<feature type="transmembrane region" description="Helical" evidence="1">
    <location>
        <begin position="28"/>
        <end position="52"/>
    </location>
</feature>
<organism evidence="2 3">
    <name type="scientific">Sphingomonas hankyongi</name>
    <dbReference type="NCBI Taxonomy" id="2908209"/>
    <lineage>
        <taxon>Bacteria</taxon>
        <taxon>Pseudomonadati</taxon>
        <taxon>Pseudomonadota</taxon>
        <taxon>Alphaproteobacteria</taxon>
        <taxon>Sphingomonadales</taxon>
        <taxon>Sphingomonadaceae</taxon>
        <taxon>Sphingomonas</taxon>
    </lineage>
</organism>
<reference evidence="2" key="1">
    <citation type="submission" date="2022-05" db="EMBL/GenBank/DDBJ databases">
        <authorList>
            <person name="Jo J.-H."/>
            <person name="Im W.-T."/>
        </authorList>
    </citation>
    <scope>NUCLEOTIDE SEQUENCE</scope>
    <source>
        <strain evidence="2">SE220</strain>
    </source>
</reference>
<dbReference type="EMBL" id="JAMGBE010000003">
    <property type="protein sequence ID" value="MCL6730178.1"/>
    <property type="molecule type" value="Genomic_DNA"/>
</dbReference>
<sequence length="329" mass="36254">MPDAFAGALVLLTWLAASRDFDRPGTALLWLATAFMALTHYTFLGVAAVAAVTTILGSKLMGASPKEIAKQTLAAVVMLASVITAHITANGLMFDRWTISPTGSWFLFARLNEDGLVPLWLEDHCGTDAPVPLCAIRHSLPQDSQELLWSKRSPLYPHIQKQIASAEYWRWIDMLGVATKGSIREHPLRFASSAAAATGRQLVSYAVLNDKCPSHCSVPNFIAFNPAVADNIHNSRQLRDTLHKPFIGSVVGIGTTLALLLLLPFLWLAHRRRDAEAIVLLWAITISLLANAAMAGALSDVQNRYQSRIVWIVPFIELLMIVRWRRQTS</sequence>
<gene>
    <name evidence="2" type="ORF">LZ538_08950</name>
</gene>
<keyword evidence="3" id="KW-1185">Reference proteome</keyword>
<keyword evidence="1" id="KW-1133">Transmembrane helix</keyword>
<protein>
    <submittedName>
        <fullName evidence="2">Uncharacterized protein</fullName>
    </submittedName>
</protein>
<dbReference type="RefSeq" id="WP_249831678.1">
    <property type="nucleotide sequence ID" value="NZ_JAMGBE010000003.1"/>
</dbReference>
<proteinExistence type="predicted"/>
<name>A0ABT0S2U5_9SPHN</name>